<dbReference type="GO" id="GO:0016020">
    <property type="term" value="C:membrane"/>
    <property type="evidence" value="ECO:0007669"/>
    <property type="project" value="UniProtKB-SubCell"/>
</dbReference>
<keyword evidence="9" id="KW-0739">Sodium transport</keyword>
<comment type="caution">
    <text evidence="12">The sequence shown here is derived from an EMBL/GenBank/DDBJ whole genome shotgun (WGS) entry which is preliminary data.</text>
</comment>
<keyword evidence="4 10" id="KW-0812">Transmembrane</keyword>
<dbReference type="Gene3D" id="1.20.1530.20">
    <property type="match status" value="1"/>
</dbReference>
<keyword evidence="2" id="KW-0813">Transport</keyword>
<feature type="transmembrane region" description="Helical" evidence="10">
    <location>
        <begin position="331"/>
        <end position="353"/>
    </location>
</feature>
<name>A0A3A4NNC1_ABYX5</name>
<dbReference type="Proteomes" id="UP000265882">
    <property type="component" value="Unassembled WGS sequence"/>
</dbReference>
<protein>
    <submittedName>
        <fullName evidence="12">Cation:proton antiporter</fullName>
    </submittedName>
</protein>
<keyword evidence="5 10" id="KW-1133">Transmembrane helix</keyword>
<keyword evidence="3" id="KW-0050">Antiport</keyword>
<accession>A0A3A4NNC1</accession>
<reference evidence="12 13" key="1">
    <citation type="journal article" date="2017" name="ISME J.">
        <title>Energy and carbon metabolisms in a deep terrestrial subsurface fluid microbial community.</title>
        <authorList>
            <person name="Momper L."/>
            <person name="Jungbluth S.P."/>
            <person name="Lee M.D."/>
            <person name="Amend J.P."/>
        </authorList>
    </citation>
    <scope>NUCLEOTIDE SEQUENCE [LARGE SCALE GENOMIC DNA]</scope>
    <source>
        <strain evidence="12">SURF_5</strain>
    </source>
</reference>
<dbReference type="GO" id="GO:0006814">
    <property type="term" value="P:sodium ion transport"/>
    <property type="evidence" value="ECO:0007669"/>
    <property type="project" value="UniProtKB-KW"/>
</dbReference>
<keyword evidence="7" id="KW-0406">Ion transport</keyword>
<evidence type="ECO:0000313" key="12">
    <source>
        <dbReference type="EMBL" id="RJP17224.1"/>
    </source>
</evidence>
<feature type="transmembrane region" description="Helical" evidence="10">
    <location>
        <begin position="64"/>
        <end position="81"/>
    </location>
</feature>
<sequence length="401" mass="42582">MADIPQEGITAAEWILELAVILLAAKLGGEIFNRLKQSPMLGEILAGVIIGPSIFGLFHESTILEIFAEIGIIFMIFMLGLETKVAHLRRVGARAAVIAGAGIAVPFLAGWIMGRAMGVSWQGALFFGAILTATSVAITARTLMDMDLTRSKLAQTILAAAVIDDIAGLLVLAVVLTLTGAGGQDGIGMTVAKGAFYLLVVFPFFWFAVPPLTRWLRRLEGEGALFVMILGLTFLFSYLAQLAGLATIVGAFLIGLIFGKTAEGPAIQEQVEPIYYFMAPIFFVSIGMSVHLDQLWSAIVFALVFSAIAIATKVIGGIIGGVASRMSLSSAVIIGIGMIPRGEVGLIVANLGLDGGIIDHKTFSAAAFMSVATILVTPTLLKWAINRFYHEEEPHEGTQPF</sequence>
<evidence type="ECO:0000313" key="13">
    <source>
        <dbReference type="Proteomes" id="UP000265882"/>
    </source>
</evidence>
<dbReference type="InterPro" id="IPR006153">
    <property type="entry name" value="Cation/H_exchanger_TM"/>
</dbReference>
<feature type="transmembrane region" description="Helical" evidence="10">
    <location>
        <begin position="12"/>
        <end position="29"/>
    </location>
</feature>
<evidence type="ECO:0000256" key="1">
    <source>
        <dbReference type="ARBA" id="ARBA00004141"/>
    </source>
</evidence>
<dbReference type="PANTHER" id="PTHR43562:SF3">
    <property type="entry name" value="SODIUM ION_PROTON EXCHANGER (EUROFUNG)"/>
    <property type="match status" value="1"/>
</dbReference>
<feature type="transmembrane region" description="Helical" evidence="10">
    <location>
        <begin position="124"/>
        <end position="144"/>
    </location>
</feature>
<evidence type="ECO:0000256" key="3">
    <source>
        <dbReference type="ARBA" id="ARBA00022449"/>
    </source>
</evidence>
<feature type="transmembrane region" description="Helical" evidence="10">
    <location>
        <begin position="298"/>
        <end position="319"/>
    </location>
</feature>
<feature type="domain" description="Cation/H+ exchanger transmembrane" evidence="11">
    <location>
        <begin position="23"/>
        <end position="384"/>
    </location>
</feature>
<gene>
    <name evidence="12" type="ORF">C4520_17120</name>
</gene>
<feature type="transmembrane region" description="Helical" evidence="10">
    <location>
        <begin position="93"/>
        <end position="112"/>
    </location>
</feature>
<keyword evidence="6" id="KW-0915">Sodium</keyword>
<feature type="transmembrane region" description="Helical" evidence="10">
    <location>
        <begin position="274"/>
        <end position="292"/>
    </location>
</feature>
<keyword evidence="8 10" id="KW-0472">Membrane</keyword>
<comment type="subcellular location">
    <subcellularLocation>
        <location evidence="1">Membrane</location>
        <topology evidence="1">Multi-pass membrane protein</topology>
    </subcellularLocation>
</comment>
<dbReference type="EMBL" id="QZKU01000117">
    <property type="protein sequence ID" value="RJP17224.1"/>
    <property type="molecule type" value="Genomic_DNA"/>
</dbReference>
<evidence type="ECO:0000256" key="6">
    <source>
        <dbReference type="ARBA" id="ARBA00023053"/>
    </source>
</evidence>
<evidence type="ECO:0000256" key="10">
    <source>
        <dbReference type="SAM" id="Phobius"/>
    </source>
</evidence>
<evidence type="ECO:0000256" key="5">
    <source>
        <dbReference type="ARBA" id="ARBA00022989"/>
    </source>
</evidence>
<dbReference type="InterPro" id="IPR038770">
    <property type="entry name" value="Na+/solute_symporter_sf"/>
</dbReference>
<dbReference type="GO" id="GO:1902600">
    <property type="term" value="P:proton transmembrane transport"/>
    <property type="evidence" value="ECO:0007669"/>
    <property type="project" value="InterPro"/>
</dbReference>
<dbReference type="Pfam" id="PF00999">
    <property type="entry name" value="Na_H_Exchanger"/>
    <property type="match status" value="1"/>
</dbReference>
<proteinExistence type="predicted"/>
<evidence type="ECO:0000256" key="9">
    <source>
        <dbReference type="ARBA" id="ARBA00023201"/>
    </source>
</evidence>
<feature type="transmembrane region" description="Helical" evidence="10">
    <location>
        <begin position="365"/>
        <end position="385"/>
    </location>
</feature>
<evidence type="ECO:0000256" key="4">
    <source>
        <dbReference type="ARBA" id="ARBA00022692"/>
    </source>
</evidence>
<feature type="transmembrane region" description="Helical" evidence="10">
    <location>
        <begin position="245"/>
        <end position="262"/>
    </location>
</feature>
<evidence type="ECO:0000256" key="8">
    <source>
        <dbReference type="ARBA" id="ARBA00023136"/>
    </source>
</evidence>
<dbReference type="PANTHER" id="PTHR43562">
    <property type="entry name" value="NAPA-TYPE SODIUM/HYDROGEN ANTIPORTER"/>
    <property type="match status" value="1"/>
</dbReference>
<organism evidence="12 13">
    <name type="scientific">Abyssobacteria bacterium (strain SURF_5)</name>
    <dbReference type="NCBI Taxonomy" id="2093360"/>
    <lineage>
        <taxon>Bacteria</taxon>
        <taxon>Pseudomonadati</taxon>
        <taxon>Candidatus Hydrogenedentota</taxon>
        <taxon>Candidatus Abyssobacteria</taxon>
    </lineage>
</organism>
<feature type="transmembrane region" description="Helical" evidence="10">
    <location>
        <begin position="41"/>
        <end position="58"/>
    </location>
</feature>
<dbReference type="GO" id="GO:0015297">
    <property type="term" value="F:antiporter activity"/>
    <property type="evidence" value="ECO:0007669"/>
    <property type="project" value="UniProtKB-KW"/>
</dbReference>
<dbReference type="AlphaFoldDB" id="A0A3A4NNC1"/>
<evidence type="ECO:0000256" key="7">
    <source>
        <dbReference type="ARBA" id="ARBA00023065"/>
    </source>
</evidence>
<feature type="transmembrane region" description="Helical" evidence="10">
    <location>
        <begin position="156"/>
        <end position="181"/>
    </location>
</feature>
<evidence type="ECO:0000259" key="11">
    <source>
        <dbReference type="Pfam" id="PF00999"/>
    </source>
</evidence>
<evidence type="ECO:0000256" key="2">
    <source>
        <dbReference type="ARBA" id="ARBA00022448"/>
    </source>
</evidence>
<feature type="transmembrane region" description="Helical" evidence="10">
    <location>
        <begin position="187"/>
        <end position="209"/>
    </location>
</feature>